<protein>
    <submittedName>
        <fullName evidence="1">Uncharacterized protein</fullName>
    </submittedName>
</protein>
<gene>
    <name evidence="1" type="ORF">CPT_Magnus_079</name>
</gene>
<proteinExistence type="predicted"/>
<reference evidence="1 2" key="1">
    <citation type="submission" date="2019-06" db="EMBL/GenBank/DDBJ databases">
        <title>Complete Genome Sequence of Klebsiella pneumoniae Myophage Magnus.</title>
        <authorList>
            <person name="Acevedo Ugarriza L.E."/>
            <person name="Michalik J."/>
            <person name="Newkirk H."/>
            <person name="Liu M."/>
            <person name="Gill J.J."/>
            <person name="Ramsey J."/>
        </authorList>
    </citation>
    <scope>NUCLEOTIDE SEQUENCE [LARGE SCALE GENOMIC DNA]</scope>
</reference>
<sequence>MARTIHDFKDSDILTYGMNGRLVVLNDGGSEERYNTTLVFENKVIYSNTREGMKRALTNPNSGLTRLLPKQCHAVARALAGRF</sequence>
<dbReference type="Proteomes" id="UP000325262">
    <property type="component" value="Segment"/>
</dbReference>
<keyword evidence="2" id="KW-1185">Reference proteome</keyword>
<accession>A0A5B9N1X1</accession>
<organism evidence="1 2">
    <name type="scientific">Klebsiella phage Magnus</name>
    <dbReference type="NCBI Taxonomy" id="2589660"/>
    <lineage>
        <taxon>Viruses</taxon>
        <taxon>Duplodnaviria</taxon>
        <taxon>Heunggongvirae</taxon>
        <taxon>Uroviricota</taxon>
        <taxon>Caudoviricetes</taxon>
        <taxon>Pantevenvirales</taxon>
        <taxon>Ackermannviridae</taxon>
        <taxon>Taipeivirus</taxon>
        <taxon>Taipeivirus magnus</taxon>
    </lineage>
</organism>
<name>A0A5B9N1X1_9CAUD</name>
<dbReference type="EMBL" id="MN045230">
    <property type="protein sequence ID" value="QEG07958.1"/>
    <property type="molecule type" value="Genomic_DNA"/>
</dbReference>
<evidence type="ECO:0000313" key="1">
    <source>
        <dbReference type="EMBL" id="QEG07958.1"/>
    </source>
</evidence>
<evidence type="ECO:0000313" key="2">
    <source>
        <dbReference type="Proteomes" id="UP000325262"/>
    </source>
</evidence>